<accession>S8C9X2</accession>
<comment type="caution">
    <text evidence="2">The sequence shown here is derived from an EMBL/GenBank/DDBJ whole genome shotgun (WGS) entry which is preliminary data.</text>
</comment>
<evidence type="ECO:0000313" key="2">
    <source>
        <dbReference type="EMBL" id="EPS63724.1"/>
    </source>
</evidence>
<dbReference type="AlphaFoldDB" id="S8C9X2"/>
<dbReference type="EMBL" id="AUSU01005290">
    <property type="protein sequence ID" value="EPS63724.1"/>
    <property type="molecule type" value="Genomic_DNA"/>
</dbReference>
<protein>
    <submittedName>
        <fullName evidence="2">Uncharacterized protein</fullName>
    </submittedName>
</protein>
<organism evidence="2 3">
    <name type="scientific">Genlisea aurea</name>
    <dbReference type="NCBI Taxonomy" id="192259"/>
    <lineage>
        <taxon>Eukaryota</taxon>
        <taxon>Viridiplantae</taxon>
        <taxon>Streptophyta</taxon>
        <taxon>Embryophyta</taxon>
        <taxon>Tracheophyta</taxon>
        <taxon>Spermatophyta</taxon>
        <taxon>Magnoliopsida</taxon>
        <taxon>eudicotyledons</taxon>
        <taxon>Gunneridae</taxon>
        <taxon>Pentapetalae</taxon>
        <taxon>asterids</taxon>
        <taxon>lamiids</taxon>
        <taxon>Lamiales</taxon>
        <taxon>Lentibulariaceae</taxon>
        <taxon>Genlisea</taxon>
    </lineage>
</organism>
<evidence type="ECO:0000256" key="1">
    <source>
        <dbReference type="SAM" id="Phobius"/>
    </source>
</evidence>
<sequence length="124" mass="14400">MLRIPDHLVAILPRITLLSLILSFLRKYKIYRLRLLTLFYNQFLMIYDSECVYFYACWFFYSNAFIGACAPIYLLCPYSTSGSAYDSLSINIKITKVSTNSNEYLLQRTFLAALQHAHSSQENA</sequence>
<feature type="transmembrane region" description="Helical" evidence="1">
    <location>
        <begin position="52"/>
        <end position="74"/>
    </location>
</feature>
<name>S8C9X2_9LAMI</name>
<keyword evidence="1" id="KW-1133">Transmembrane helix</keyword>
<keyword evidence="1" id="KW-0812">Transmembrane</keyword>
<dbReference type="Proteomes" id="UP000015453">
    <property type="component" value="Unassembled WGS sequence"/>
</dbReference>
<keyword evidence="1" id="KW-0472">Membrane</keyword>
<proteinExistence type="predicted"/>
<gene>
    <name evidence="2" type="ORF">M569_11060</name>
</gene>
<evidence type="ECO:0000313" key="3">
    <source>
        <dbReference type="Proteomes" id="UP000015453"/>
    </source>
</evidence>
<feature type="transmembrane region" description="Helical" evidence="1">
    <location>
        <begin position="6"/>
        <end position="25"/>
    </location>
</feature>
<reference evidence="2 3" key="1">
    <citation type="journal article" date="2013" name="BMC Genomics">
        <title>The miniature genome of a carnivorous plant Genlisea aurea contains a low number of genes and short non-coding sequences.</title>
        <authorList>
            <person name="Leushkin E.V."/>
            <person name="Sutormin R.A."/>
            <person name="Nabieva E.R."/>
            <person name="Penin A.A."/>
            <person name="Kondrashov A.S."/>
            <person name="Logacheva M.D."/>
        </authorList>
    </citation>
    <scope>NUCLEOTIDE SEQUENCE [LARGE SCALE GENOMIC DNA]</scope>
</reference>
<keyword evidence="3" id="KW-1185">Reference proteome</keyword>